<feature type="region of interest" description="Disordered" evidence="12">
    <location>
        <begin position="641"/>
        <end position="723"/>
    </location>
</feature>
<sequence>MTTALYRRYRPETFGEMIGQSQVTDPLMTALRGDRVGHAYLFSGPRGCGKTTSARILARCLNCAEGPTDTPCGTCPSCVELSRAGGGSLDVVEIDAASHNGVDDARDLRERATFAPSRDRYKIFILDEAHMVTPQGFNALLKLVEEPPEHVKFIFATTEPEKVLGTIRSRTHHYPFRLVPPAAMLEYVEKLCAEEGVVVEQGVLPLVVRAGGGSPRDTLSLLDQLIAGSDSPAGSETVTVGYARAVALLGYTHGALLDEIVDALAAGDAAAAFPAIDRVVQTGQDPRRFVDDLLERLRDLIVIAAVGSGASAVLRGIAEDELDRMRRQAEAFGALRLSRTADVVSAALDDMSGATSPRLHLELMVARVLAEAAEVATPSAAATSAGAPAAVAAAAASSGAPASPASAASSSSAVPPAPVVTQASSTPSTPSAPSTPASAPSPAPGAAVDSAVVSDAPPASGSAAGSGRVAPAAESGAPDAAPAAPSGPVTFDRIRAAWPSVLTRLEGISRTSWLLATAVQPLAYDTDSEVLTLGFTSQHDVAKFKGTTPGSGPSDHLRSAIEQEVGVRVKYLPAPMPPGGAPRQPASSGSTAPADAAPASEPASAARVRPQVRSDAAPVTEWAVAAIPTAEPVAAAPTALAVDEEPEEVEAASSAPAPPADGAVDREEPPLPGDDDAPAFDEEPPYDPSYEPAYEPRSSSVPPSARPAAQPSRAAAPSVAVPPVVVERTPAAGGVQRYGEAVIRQVLGATFLREEPYEPPTRFS</sequence>
<evidence type="ECO:0000256" key="4">
    <source>
        <dbReference type="ARBA" id="ARBA00022705"/>
    </source>
</evidence>
<reference evidence="14 15" key="1">
    <citation type="submission" date="2021-04" db="EMBL/GenBank/DDBJ databases">
        <title>Whole genome analysis of root endophytic bacterium Microbacterium paraoxydans ku-mp colonizing RP-bio226 rice variety.</title>
        <authorList>
            <person name="Ulaganathan K."/>
            <person name="Latha B."/>
        </authorList>
    </citation>
    <scope>NUCLEOTIDE SEQUENCE [LARGE SCALE GENOMIC DNA]</scope>
    <source>
        <strain evidence="15">ku-mp</strain>
    </source>
</reference>
<feature type="region of interest" description="Disordered" evidence="12">
    <location>
        <begin position="571"/>
        <end position="612"/>
    </location>
</feature>
<dbReference type="PANTHER" id="PTHR11669">
    <property type="entry name" value="REPLICATION FACTOR C / DNA POLYMERASE III GAMMA-TAU SUBUNIT"/>
    <property type="match status" value="1"/>
</dbReference>
<feature type="region of interest" description="Disordered" evidence="12">
    <location>
        <begin position="400"/>
        <end position="488"/>
    </location>
</feature>
<keyword evidence="2 11" id="KW-0808">Transferase</keyword>
<evidence type="ECO:0000259" key="13">
    <source>
        <dbReference type="SMART" id="SM00382"/>
    </source>
</evidence>
<comment type="catalytic activity">
    <reaction evidence="10 11">
        <text>DNA(n) + a 2'-deoxyribonucleoside 5'-triphosphate = DNA(n+1) + diphosphate</text>
        <dbReference type="Rhea" id="RHEA:22508"/>
        <dbReference type="Rhea" id="RHEA-COMP:17339"/>
        <dbReference type="Rhea" id="RHEA-COMP:17340"/>
        <dbReference type="ChEBI" id="CHEBI:33019"/>
        <dbReference type="ChEBI" id="CHEBI:61560"/>
        <dbReference type="ChEBI" id="CHEBI:173112"/>
        <dbReference type="EC" id="2.7.7.7"/>
    </reaction>
</comment>
<evidence type="ECO:0000256" key="9">
    <source>
        <dbReference type="ARBA" id="ARBA00022932"/>
    </source>
</evidence>
<evidence type="ECO:0000256" key="1">
    <source>
        <dbReference type="ARBA" id="ARBA00006360"/>
    </source>
</evidence>
<keyword evidence="9 11" id="KW-0239">DNA-directed DNA polymerase</keyword>
<organism evidence="14 15">
    <name type="scientific">Microbacterium paraoxydans</name>
    <dbReference type="NCBI Taxonomy" id="199592"/>
    <lineage>
        <taxon>Bacteria</taxon>
        <taxon>Bacillati</taxon>
        <taxon>Actinomycetota</taxon>
        <taxon>Actinomycetes</taxon>
        <taxon>Micrococcales</taxon>
        <taxon>Microbacteriaceae</taxon>
        <taxon>Microbacterium</taxon>
    </lineage>
</organism>
<dbReference type="InterPro" id="IPR012763">
    <property type="entry name" value="DNA_pol_III_sug/sutau_N"/>
</dbReference>
<evidence type="ECO:0000256" key="11">
    <source>
        <dbReference type="RuleBase" id="RU364063"/>
    </source>
</evidence>
<dbReference type="InterPro" id="IPR027417">
    <property type="entry name" value="P-loop_NTPase"/>
</dbReference>
<evidence type="ECO:0000256" key="12">
    <source>
        <dbReference type="SAM" id="MobiDB-lite"/>
    </source>
</evidence>
<dbReference type="PANTHER" id="PTHR11669:SF0">
    <property type="entry name" value="PROTEIN STICHEL-LIKE 2"/>
    <property type="match status" value="1"/>
</dbReference>
<keyword evidence="3 11" id="KW-0548">Nucleotidyltransferase</keyword>
<keyword evidence="7" id="KW-0862">Zinc</keyword>
<dbReference type="CDD" id="cd18137">
    <property type="entry name" value="HLD_clamp_pol_III_gamma_tau"/>
    <property type="match status" value="1"/>
</dbReference>
<dbReference type="InterPro" id="IPR003593">
    <property type="entry name" value="AAA+_ATPase"/>
</dbReference>
<evidence type="ECO:0000256" key="2">
    <source>
        <dbReference type="ARBA" id="ARBA00022679"/>
    </source>
</evidence>
<dbReference type="Gene3D" id="1.10.8.60">
    <property type="match status" value="1"/>
</dbReference>
<evidence type="ECO:0000256" key="8">
    <source>
        <dbReference type="ARBA" id="ARBA00022840"/>
    </source>
</evidence>
<comment type="function">
    <text evidence="11">DNA polymerase III is a complex, multichain enzyme responsible for most of the replicative synthesis in bacteria. This DNA polymerase also exhibits 3' to 5' exonuclease activity.</text>
</comment>
<dbReference type="EMBL" id="JAGTUK010000002">
    <property type="protein sequence ID" value="MBS0024355.1"/>
    <property type="molecule type" value="Genomic_DNA"/>
</dbReference>
<evidence type="ECO:0000256" key="6">
    <source>
        <dbReference type="ARBA" id="ARBA00022741"/>
    </source>
</evidence>
<dbReference type="InterPro" id="IPR008921">
    <property type="entry name" value="DNA_pol3_clamp-load_cplx_C"/>
</dbReference>
<dbReference type="SUPFAM" id="SSF48019">
    <property type="entry name" value="post-AAA+ oligomerization domain-like"/>
    <property type="match status" value="1"/>
</dbReference>
<dbReference type="SUPFAM" id="SSF52540">
    <property type="entry name" value="P-loop containing nucleoside triphosphate hydrolases"/>
    <property type="match status" value="1"/>
</dbReference>
<feature type="compositionally biased region" description="Low complexity" evidence="12">
    <location>
        <begin position="585"/>
        <end position="606"/>
    </location>
</feature>
<name>A0ABS5INA1_9MICO</name>
<comment type="similarity">
    <text evidence="1 11">Belongs to the DnaX/STICHEL family.</text>
</comment>
<protein>
    <recommendedName>
        <fullName evidence="11">DNA polymerase III subunit gamma/tau</fullName>
        <ecNumber evidence="11">2.7.7.7</ecNumber>
    </recommendedName>
</protein>
<dbReference type="RefSeq" id="WP_211543110.1">
    <property type="nucleotide sequence ID" value="NZ_JAGTUK010000002.1"/>
</dbReference>
<feature type="domain" description="AAA+ ATPase" evidence="13">
    <location>
        <begin position="36"/>
        <end position="180"/>
    </location>
</feature>
<evidence type="ECO:0000256" key="7">
    <source>
        <dbReference type="ARBA" id="ARBA00022833"/>
    </source>
</evidence>
<dbReference type="EC" id="2.7.7.7" evidence="11"/>
<accession>A0ABS5INA1</accession>
<keyword evidence="8 11" id="KW-0067">ATP-binding</keyword>
<gene>
    <name evidence="11" type="primary">dnaX</name>
    <name evidence="14" type="ORF">KE274_09540</name>
</gene>
<dbReference type="InterPro" id="IPR022754">
    <property type="entry name" value="DNA_pol_III_gamma-3"/>
</dbReference>
<evidence type="ECO:0000313" key="14">
    <source>
        <dbReference type="EMBL" id="MBS0024355.1"/>
    </source>
</evidence>
<comment type="subunit">
    <text evidence="11">DNA polymerase III contains a core (composed of alpha, epsilon and theta chains) that associates with a tau subunit. This core dimerizes to form the POLIII' complex. PolIII' associates with the gamma complex (composed of gamma, delta, delta', psi and chi chains) and with the beta chain to form the complete DNA polymerase III complex.</text>
</comment>
<dbReference type="Gene3D" id="1.20.272.10">
    <property type="match status" value="1"/>
</dbReference>
<dbReference type="Pfam" id="PF22608">
    <property type="entry name" value="DNAX_ATPase_lid"/>
    <property type="match status" value="1"/>
</dbReference>
<keyword evidence="15" id="KW-1185">Reference proteome</keyword>
<dbReference type="Gene3D" id="3.40.50.300">
    <property type="entry name" value="P-loop containing nucleotide triphosphate hydrolases"/>
    <property type="match status" value="1"/>
</dbReference>
<keyword evidence="5" id="KW-0479">Metal-binding</keyword>
<dbReference type="InterPro" id="IPR045085">
    <property type="entry name" value="HLD_clamp_pol_III_gamma_tau"/>
</dbReference>
<feature type="compositionally biased region" description="Acidic residues" evidence="12">
    <location>
        <begin position="673"/>
        <end position="685"/>
    </location>
</feature>
<keyword evidence="4 11" id="KW-0235">DNA replication</keyword>
<dbReference type="NCBIfam" id="TIGR02397">
    <property type="entry name" value="dnaX_nterm"/>
    <property type="match status" value="1"/>
</dbReference>
<dbReference type="SMART" id="SM00382">
    <property type="entry name" value="AAA"/>
    <property type="match status" value="1"/>
</dbReference>
<evidence type="ECO:0000256" key="10">
    <source>
        <dbReference type="ARBA" id="ARBA00049244"/>
    </source>
</evidence>
<evidence type="ECO:0000256" key="3">
    <source>
        <dbReference type="ARBA" id="ARBA00022695"/>
    </source>
</evidence>
<evidence type="ECO:0000256" key="5">
    <source>
        <dbReference type="ARBA" id="ARBA00022723"/>
    </source>
</evidence>
<dbReference type="NCBIfam" id="NF005846">
    <property type="entry name" value="PRK07764.1-6"/>
    <property type="match status" value="1"/>
</dbReference>
<dbReference type="Pfam" id="PF12169">
    <property type="entry name" value="DNA_pol3_gamma3"/>
    <property type="match status" value="1"/>
</dbReference>
<feature type="compositionally biased region" description="Low complexity" evidence="12">
    <location>
        <begin position="688"/>
        <end position="723"/>
    </location>
</feature>
<keyword evidence="6 11" id="KW-0547">Nucleotide-binding</keyword>
<dbReference type="CDD" id="cd00009">
    <property type="entry name" value="AAA"/>
    <property type="match status" value="1"/>
</dbReference>
<proteinExistence type="inferred from homology"/>
<dbReference type="InterPro" id="IPR050238">
    <property type="entry name" value="DNA_Rep/Repair_Clamp_Loader"/>
</dbReference>
<evidence type="ECO:0000313" key="15">
    <source>
        <dbReference type="Proteomes" id="UP000678243"/>
    </source>
</evidence>
<dbReference type="GO" id="GO:0003887">
    <property type="term" value="F:DNA-directed DNA polymerase activity"/>
    <property type="evidence" value="ECO:0007669"/>
    <property type="project" value="UniProtKB-EC"/>
</dbReference>
<dbReference type="Pfam" id="PF13177">
    <property type="entry name" value="DNA_pol3_delta2"/>
    <property type="match status" value="1"/>
</dbReference>
<dbReference type="Proteomes" id="UP000678243">
    <property type="component" value="Unassembled WGS sequence"/>
</dbReference>
<comment type="caution">
    <text evidence="14">The sequence shown here is derived from an EMBL/GenBank/DDBJ whole genome shotgun (WGS) entry which is preliminary data.</text>
</comment>